<dbReference type="OMA" id="CTSSAWL"/>
<sequence length="344" mass="38260">MGTVNLTEKDTEMEILRTAEIEDEKHITSLESSVSKSGFLPVFRSGSSSVIGERRTMEDEHICVDSLENYDLCESNGDYKVSGRLSAFYGVFDGHNGSDASHFIRENILTLILQDENLHRSVPKAIVSAYVKADHLFSDAESVDSESGTTALTALFFGRNLYVANAGDCRAVMSRLGKAMELSTDHRPDEPSEKIRIEKLGGSVDTDGYLDGQLAVARAIGDWHMKGSDFDSPLTPVPELREVVLTEEDEFLILACDGLWDVMTSQCAVSMVRRELRKSNDPTCCSRELVNEALRRRSGDNVTVVTICFSPFPPSIPEITLYRPRKLFFSQLSSVKKKKNNNKN</sequence>
<name>A0A0K9P9L6_ZOSMR</name>
<evidence type="ECO:0000256" key="1">
    <source>
        <dbReference type="ARBA" id="ARBA00013081"/>
    </source>
</evidence>
<evidence type="ECO:0000256" key="3">
    <source>
        <dbReference type="ARBA" id="ARBA00022912"/>
    </source>
</evidence>
<organism evidence="7 8">
    <name type="scientific">Zostera marina</name>
    <name type="common">Eelgrass</name>
    <dbReference type="NCBI Taxonomy" id="29655"/>
    <lineage>
        <taxon>Eukaryota</taxon>
        <taxon>Viridiplantae</taxon>
        <taxon>Streptophyta</taxon>
        <taxon>Embryophyta</taxon>
        <taxon>Tracheophyta</taxon>
        <taxon>Spermatophyta</taxon>
        <taxon>Magnoliopsida</taxon>
        <taxon>Liliopsida</taxon>
        <taxon>Zosteraceae</taxon>
        <taxon>Zostera</taxon>
    </lineage>
</organism>
<dbReference type="PANTHER" id="PTHR13832:SF839">
    <property type="entry name" value="PROTEIN PHOSPHATASE 2C 47-RELATED"/>
    <property type="match status" value="1"/>
</dbReference>
<evidence type="ECO:0000256" key="5">
    <source>
        <dbReference type="ARBA" id="ARBA00048336"/>
    </source>
</evidence>
<evidence type="ECO:0000313" key="7">
    <source>
        <dbReference type="EMBL" id="KMZ65654.1"/>
    </source>
</evidence>
<gene>
    <name evidence="7" type="ORF">ZOSMA_313G00040</name>
</gene>
<comment type="catalytic activity">
    <reaction evidence="4">
        <text>O-phospho-L-seryl-[protein] + H2O = L-seryl-[protein] + phosphate</text>
        <dbReference type="Rhea" id="RHEA:20629"/>
        <dbReference type="Rhea" id="RHEA-COMP:9863"/>
        <dbReference type="Rhea" id="RHEA-COMP:11604"/>
        <dbReference type="ChEBI" id="CHEBI:15377"/>
        <dbReference type="ChEBI" id="CHEBI:29999"/>
        <dbReference type="ChEBI" id="CHEBI:43474"/>
        <dbReference type="ChEBI" id="CHEBI:83421"/>
        <dbReference type="EC" id="3.1.3.16"/>
    </reaction>
</comment>
<proteinExistence type="predicted"/>
<dbReference type="CDD" id="cd00143">
    <property type="entry name" value="PP2Cc"/>
    <property type="match status" value="1"/>
</dbReference>
<dbReference type="GO" id="GO:0007165">
    <property type="term" value="P:signal transduction"/>
    <property type="evidence" value="ECO:0000318"/>
    <property type="project" value="GO_Central"/>
</dbReference>
<dbReference type="STRING" id="29655.A0A0K9P9L6"/>
<evidence type="ECO:0000313" key="8">
    <source>
        <dbReference type="Proteomes" id="UP000036987"/>
    </source>
</evidence>
<dbReference type="SUPFAM" id="SSF81606">
    <property type="entry name" value="PP2C-like"/>
    <property type="match status" value="1"/>
</dbReference>
<comment type="caution">
    <text evidence="7">The sequence shown here is derived from an EMBL/GenBank/DDBJ whole genome shotgun (WGS) entry which is preliminary data.</text>
</comment>
<dbReference type="EC" id="3.1.3.16" evidence="1"/>
<evidence type="ECO:0000256" key="4">
    <source>
        <dbReference type="ARBA" id="ARBA00047761"/>
    </source>
</evidence>
<protein>
    <recommendedName>
        <fullName evidence="1">protein-serine/threonine phosphatase</fullName>
        <ecNumber evidence="1">3.1.3.16</ecNumber>
    </recommendedName>
</protein>
<dbReference type="SMART" id="SM00331">
    <property type="entry name" value="PP2C_SIG"/>
    <property type="match status" value="1"/>
</dbReference>
<dbReference type="Proteomes" id="UP000036987">
    <property type="component" value="Unassembled WGS sequence"/>
</dbReference>
<dbReference type="PROSITE" id="PS51746">
    <property type="entry name" value="PPM_2"/>
    <property type="match status" value="1"/>
</dbReference>
<keyword evidence="8" id="KW-1185">Reference proteome</keyword>
<accession>A0A0K9P9L6</accession>
<evidence type="ECO:0000256" key="2">
    <source>
        <dbReference type="ARBA" id="ARBA00022801"/>
    </source>
</evidence>
<dbReference type="InterPro" id="IPR001932">
    <property type="entry name" value="PPM-type_phosphatase-like_dom"/>
</dbReference>
<keyword evidence="2" id="KW-0378">Hydrolase</keyword>
<comment type="catalytic activity">
    <reaction evidence="5">
        <text>O-phospho-L-threonyl-[protein] + H2O = L-threonyl-[protein] + phosphate</text>
        <dbReference type="Rhea" id="RHEA:47004"/>
        <dbReference type="Rhea" id="RHEA-COMP:11060"/>
        <dbReference type="Rhea" id="RHEA-COMP:11605"/>
        <dbReference type="ChEBI" id="CHEBI:15377"/>
        <dbReference type="ChEBI" id="CHEBI:30013"/>
        <dbReference type="ChEBI" id="CHEBI:43474"/>
        <dbReference type="ChEBI" id="CHEBI:61977"/>
        <dbReference type="EC" id="3.1.3.16"/>
    </reaction>
</comment>
<dbReference type="AlphaFoldDB" id="A0A0K9P9L6"/>
<dbReference type="InterPro" id="IPR036457">
    <property type="entry name" value="PPM-type-like_dom_sf"/>
</dbReference>
<dbReference type="GO" id="GO:0004722">
    <property type="term" value="F:protein serine/threonine phosphatase activity"/>
    <property type="evidence" value="ECO:0000318"/>
    <property type="project" value="GO_Central"/>
</dbReference>
<reference evidence="8" key="1">
    <citation type="journal article" date="2016" name="Nature">
        <title>The genome of the seagrass Zostera marina reveals angiosperm adaptation to the sea.</title>
        <authorList>
            <person name="Olsen J.L."/>
            <person name="Rouze P."/>
            <person name="Verhelst B."/>
            <person name="Lin Y.-C."/>
            <person name="Bayer T."/>
            <person name="Collen J."/>
            <person name="Dattolo E."/>
            <person name="De Paoli E."/>
            <person name="Dittami S."/>
            <person name="Maumus F."/>
            <person name="Michel G."/>
            <person name="Kersting A."/>
            <person name="Lauritano C."/>
            <person name="Lohaus R."/>
            <person name="Toepel M."/>
            <person name="Tonon T."/>
            <person name="Vanneste K."/>
            <person name="Amirebrahimi M."/>
            <person name="Brakel J."/>
            <person name="Bostroem C."/>
            <person name="Chovatia M."/>
            <person name="Grimwood J."/>
            <person name="Jenkins J.W."/>
            <person name="Jueterbock A."/>
            <person name="Mraz A."/>
            <person name="Stam W.T."/>
            <person name="Tice H."/>
            <person name="Bornberg-Bauer E."/>
            <person name="Green P.J."/>
            <person name="Pearson G.A."/>
            <person name="Procaccini G."/>
            <person name="Duarte C.M."/>
            <person name="Schmutz J."/>
            <person name="Reusch T.B.H."/>
            <person name="Van de Peer Y."/>
        </authorList>
    </citation>
    <scope>NUCLEOTIDE SEQUENCE [LARGE SCALE GENOMIC DNA]</scope>
    <source>
        <strain evidence="8">cv. Finnish</strain>
    </source>
</reference>
<dbReference type="OrthoDB" id="10264738at2759"/>
<dbReference type="EMBL" id="LFYR01001020">
    <property type="protein sequence ID" value="KMZ65654.1"/>
    <property type="molecule type" value="Genomic_DNA"/>
</dbReference>
<dbReference type="PANTHER" id="PTHR13832">
    <property type="entry name" value="PROTEIN PHOSPHATASE 2C"/>
    <property type="match status" value="1"/>
</dbReference>
<dbReference type="Pfam" id="PF00481">
    <property type="entry name" value="PP2C"/>
    <property type="match status" value="1"/>
</dbReference>
<dbReference type="InterPro" id="IPR015655">
    <property type="entry name" value="PP2C"/>
</dbReference>
<feature type="domain" description="PPM-type phosphatase" evidence="6">
    <location>
        <begin position="44"/>
        <end position="309"/>
    </location>
</feature>
<keyword evidence="3" id="KW-0904">Protein phosphatase</keyword>
<evidence type="ECO:0000259" key="6">
    <source>
        <dbReference type="PROSITE" id="PS51746"/>
    </source>
</evidence>
<dbReference type="Gene3D" id="3.60.40.10">
    <property type="entry name" value="PPM-type phosphatase domain"/>
    <property type="match status" value="1"/>
</dbReference>
<dbReference type="SMART" id="SM00332">
    <property type="entry name" value="PP2Cc"/>
    <property type="match status" value="1"/>
</dbReference>